<dbReference type="CDD" id="cd17329">
    <property type="entry name" value="MFS_MdtH_MDR_like"/>
    <property type="match status" value="1"/>
</dbReference>
<name>A0A8J8JSK9_9BACT</name>
<dbReference type="GO" id="GO:0022857">
    <property type="term" value="F:transmembrane transporter activity"/>
    <property type="evidence" value="ECO:0007669"/>
    <property type="project" value="InterPro"/>
</dbReference>
<dbReference type="InterPro" id="IPR050171">
    <property type="entry name" value="MFS_Transporters"/>
</dbReference>
<feature type="domain" description="Major facilitator superfamily (MFS) profile" evidence="8">
    <location>
        <begin position="19"/>
        <end position="399"/>
    </location>
</feature>
<dbReference type="PANTHER" id="PTHR23517:SF2">
    <property type="entry name" value="MULTIDRUG RESISTANCE PROTEIN MDTH"/>
    <property type="match status" value="1"/>
</dbReference>
<keyword evidence="4 7" id="KW-0812">Transmembrane</keyword>
<keyword evidence="10" id="KW-1185">Reference proteome</keyword>
<evidence type="ECO:0000256" key="7">
    <source>
        <dbReference type="SAM" id="Phobius"/>
    </source>
</evidence>
<reference evidence="9" key="1">
    <citation type="submission" date="2019-10" db="EMBL/GenBank/DDBJ databases">
        <title>Draft genome sequence of Panacibacter sp. KCS-6.</title>
        <authorList>
            <person name="Yim K.J."/>
        </authorList>
    </citation>
    <scope>NUCLEOTIDE SEQUENCE</scope>
    <source>
        <strain evidence="9">KCS-6</strain>
    </source>
</reference>
<proteinExistence type="predicted"/>
<evidence type="ECO:0000256" key="6">
    <source>
        <dbReference type="ARBA" id="ARBA00023136"/>
    </source>
</evidence>
<feature type="transmembrane region" description="Helical" evidence="7">
    <location>
        <begin position="149"/>
        <end position="166"/>
    </location>
</feature>
<evidence type="ECO:0000256" key="4">
    <source>
        <dbReference type="ARBA" id="ARBA00022692"/>
    </source>
</evidence>
<dbReference type="Pfam" id="PF07690">
    <property type="entry name" value="MFS_1"/>
    <property type="match status" value="1"/>
</dbReference>
<comment type="subcellular location">
    <subcellularLocation>
        <location evidence="1">Cell membrane</location>
        <topology evidence="1">Multi-pass membrane protein</topology>
    </subcellularLocation>
</comment>
<evidence type="ECO:0000256" key="2">
    <source>
        <dbReference type="ARBA" id="ARBA00022448"/>
    </source>
</evidence>
<feature type="transmembrane region" description="Helical" evidence="7">
    <location>
        <begin position="82"/>
        <end position="103"/>
    </location>
</feature>
<feature type="transmembrane region" description="Helical" evidence="7">
    <location>
        <begin position="254"/>
        <end position="274"/>
    </location>
</feature>
<accession>A0A8J8JSK9</accession>
<organism evidence="9 10">
    <name type="scientific">Limnovirga soli</name>
    <dbReference type="NCBI Taxonomy" id="2656915"/>
    <lineage>
        <taxon>Bacteria</taxon>
        <taxon>Pseudomonadati</taxon>
        <taxon>Bacteroidota</taxon>
        <taxon>Chitinophagia</taxon>
        <taxon>Chitinophagales</taxon>
        <taxon>Chitinophagaceae</taxon>
        <taxon>Limnovirga</taxon>
    </lineage>
</organism>
<feature type="transmembrane region" description="Helical" evidence="7">
    <location>
        <begin position="310"/>
        <end position="334"/>
    </location>
</feature>
<dbReference type="AlphaFoldDB" id="A0A8J8JSK9"/>
<dbReference type="RefSeq" id="WP_171606115.1">
    <property type="nucleotide sequence ID" value="NZ_WHPF01000002.1"/>
</dbReference>
<dbReference type="InterPro" id="IPR036259">
    <property type="entry name" value="MFS_trans_sf"/>
</dbReference>
<evidence type="ECO:0000259" key="8">
    <source>
        <dbReference type="PROSITE" id="PS50850"/>
    </source>
</evidence>
<evidence type="ECO:0000256" key="3">
    <source>
        <dbReference type="ARBA" id="ARBA00022475"/>
    </source>
</evidence>
<feature type="transmembrane region" description="Helical" evidence="7">
    <location>
        <begin position="20"/>
        <end position="43"/>
    </location>
</feature>
<evidence type="ECO:0000256" key="5">
    <source>
        <dbReference type="ARBA" id="ARBA00022989"/>
    </source>
</evidence>
<dbReference type="InterPro" id="IPR011701">
    <property type="entry name" value="MFS"/>
</dbReference>
<dbReference type="Gene3D" id="1.20.1250.20">
    <property type="entry name" value="MFS general substrate transporter like domains"/>
    <property type="match status" value="1"/>
</dbReference>
<dbReference type="EMBL" id="WHPF01000002">
    <property type="protein sequence ID" value="NNV54185.1"/>
    <property type="molecule type" value="Genomic_DNA"/>
</dbReference>
<comment type="caution">
    <text evidence="9">The sequence shown here is derived from an EMBL/GenBank/DDBJ whole genome shotgun (WGS) entry which is preliminary data.</text>
</comment>
<feature type="transmembrane region" description="Helical" evidence="7">
    <location>
        <begin position="172"/>
        <end position="192"/>
    </location>
</feature>
<dbReference type="InterPro" id="IPR020846">
    <property type="entry name" value="MFS_dom"/>
</dbReference>
<feature type="transmembrane region" description="Helical" evidence="7">
    <location>
        <begin position="286"/>
        <end position="304"/>
    </location>
</feature>
<evidence type="ECO:0000313" key="9">
    <source>
        <dbReference type="EMBL" id="NNV54185.1"/>
    </source>
</evidence>
<evidence type="ECO:0000313" key="10">
    <source>
        <dbReference type="Proteomes" id="UP000598971"/>
    </source>
</evidence>
<keyword evidence="6 7" id="KW-0472">Membrane</keyword>
<feature type="transmembrane region" description="Helical" evidence="7">
    <location>
        <begin position="55"/>
        <end position="76"/>
    </location>
</feature>
<feature type="transmembrane region" description="Helical" evidence="7">
    <location>
        <begin position="373"/>
        <end position="394"/>
    </location>
</feature>
<keyword evidence="5 7" id="KW-1133">Transmembrane helix</keyword>
<protein>
    <submittedName>
        <fullName evidence="9">MFS transporter</fullName>
    </submittedName>
</protein>
<dbReference type="Proteomes" id="UP000598971">
    <property type="component" value="Unassembled WGS sequence"/>
</dbReference>
<dbReference type="PROSITE" id="PS50850">
    <property type="entry name" value="MFS"/>
    <property type="match status" value="1"/>
</dbReference>
<feature type="transmembrane region" description="Helical" evidence="7">
    <location>
        <begin position="218"/>
        <end position="242"/>
    </location>
</feature>
<dbReference type="PANTHER" id="PTHR23517">
    <property type="entry name" value="RESISTANCE PROTEIN MDTM, PUTATIVE-RELATED-RELATED"/>
    <property type="match status" value="1"/>
</dbReference>
<feature type="transmembrane region" description="Helical" evidence="7">
    <location>
        <begin position="346"/>
        <end position="367"/>
    </location>
</feature>
<evidence type="ECO:0000256" key="1">
    <source>
        <dbReference type="ARBA" id="ARBA00004651"/>
    </source>
</evidence>
<dbReference type="SUPFAM" id="SSF103473">
    <property type="entry name" value="MFS general substrate transporter"/>
    <property type="match status" value="1"/>
</dbReference>
<keyword evidence="3" id="KW-1003">Cell membrane</keyword>
<keyword evidence="2" id="KW-0813">Transport</keyword>
<sequence>MLQATIQQYKNAYSGLTPKTWYLSLVMLINRSGTMVVPFMTIYCTQSLGFSITQAGIIMGLFGLGAIVGAYAGGIITDKFGFYPLQVGALLSGGAMFIITGYLQSFYSLAIGTFILSLCNESFRPANATAIAYYCNLSNRTRSYSLNRLAINLGWAVGGAIGGFLASINYHLLFWVDGCTNIAAALLLVRLLPYVKSGSKHSTQKHNMVKQSAYKDKIYLAFIALTVLFAACFFQLFTILPVMYKTQWHLSEQFIGLLMALNGLIIVAIEMVLVFTLEGKKPLTTYIRTGVLLIGAGYALLNIFPISGWAAIACISIMTIGEILSMPFMNSFWIKRTTESNRGQYAAMYTIAWSIAQITGPTGGSFIADKYSFTTLCWVLAVICLITSAGFFLLGTQINRNENKIAA</sequence>
<gene>
    <name evidence="9" type="ORF">GD597_01850</name>
</gene>
<dbReference type="GO" id="GO:0005886">
    <property type="term" value="C:plasma membrane"/>
    <property type="evidence" value="ECO:0007669"/>
    <property type="project" value="UniProtKB-SubCell"/>
</dbReference>